<dbReference type="OrthoDB" id="5418434at2759"/>
<dbReference type="AlphaFoldDB" id="A0A0C3GV37"/>
<evidence type="ECO:0000313" key="6">
    <source>
        <dbReference type="Proteomes" id="UP000054321"/>
    </source>
</evidence>
<dbReference type="PANTHER" id="PTHR22890">
    <property type="entry name" value="MEDIATOR OF RNA POLYMERASE II TRANSCRIPTION SUBUNIT 11"/>
    <property type="match status" value="1"/>
</dbReference>
<name>A0A0C3GV37_OIDMZ</name>
<keyword evidence="4" id="KW-0010">Activator</keyword>
<comment type="subunit">
    <text evidence="4">Component of the Mediator complex.</text>
</comment>
<dbReference type="GO" id="GO:0006357">
    <property type="term" value="P:regulation of transcription by RNA polymerase II"/>
    <property type="evidence" value="ECO:0007669"/>
    <property type="project" value="InterPro"/>
</dbReference>
<dbReference type="InterPro" id="IPR019404">
    <property type="entry name" value="Mediator_Med11"/>
</dbReference>
<sequence>MSQQTAGGELTFTPFTTAERIQQLNEIDKSITSLLHSAGLALQTLGSSAAHSSSSPIKNKREAFQEISNAYLRTLQSVDVRMRRQIYGLEEADIIPGEKIKAKGEGQETTLGGTSAVIVGQGVGGKEEALISVGDGGMGKLDIGWLNSRSQSVDRDMEAELWEKAKIFLEGLEKVDEKGTASEINPQAMDT</sequence>
<reference evidence="5 6" key="1">
    <citation type="submission" date="2014-04" db="EMBL/GenBank/DDBJ databases">
        <authorList>
            <consortium name="DOE Joint Genome Institute"/>
            <person name="Kuo A."/>
            <person name="Martino E."/>
            <person name="Perotto S."/>
            <person name="Kohler A."/>
            <person name="Nagy L.G."/>
            <person name="Floudas D."/>
            <person name="Copeland A."/>
            <person name="Barry K.W."/>
            <person name="Cichocki N."/>
            <person name="Veneault-Fourrey C."/>
            <person name="LaButti K."/>
            <person name="Lindquist E.A."/>
            <person name="Lipzen A."/>
            <person name="Lundell T."/>
            <person name="Morin E."/>
            <person name="Murat C."/>
            <person name="Sun H."/>
            <person name="Tunlid A."/>
            <person name="Henrissat B."/>
            <person name="Grigoriev I.V."/>
            <person name="Hibbett D.S."/>
            <person name="Martin F."/>
            <person name="Nordberg H.P."/>
            <person name="Cantor M.N."/>
            <person name="Hua S.X."/>
        </authorList>
    </citation>
    <scope>NUCLEOTIDE SEQUENCE [LARGE SCALE GENOMIC DNA]</scope>
    <source>
        <strain evidence="5 6">Zn</strain>
    </source>
</reference>
<comment type="function">
    <text evidence="4">Component of the Mediator complex, a coactivator involved in the regulated transcription of nearly all RNA polymerase II-dependent genes. Mediator functions as a bridge to convey information from gene-specific regulatory proteins to the basal RNA polymerase II transcription machinery. Mediator is recruited to promoters by direct interactions with regulatory proteins and serves as a scaffold for the assembly of a functional pre-initiation complex with RNA polymerase II and the general transcription factors.</text>
</comment>
<dbReference type="STRING" id="913774.A0A0C3GV37"/>
<comment type="similarity">
    <text evidence="2 4">Belongs to the Mediator complex subunit 11 family.</text>
</comment>
<evidence type="ECO:0000256" key="3">
    <source>
        <dbReference type="ARBA" id="ARBA00023242"/>
    </source>
</evidence>
<evidence type="ECO:0000256" key="1">
    <source>
        <dbReference type="ARBA" id="ARBA00004123"/>
    </source>
</evidence>
<keyword evidence="3 4" id="KW-0539">Nucleus</keyword>
<dbReference type="Gene3D" id="1.10.287.3490">
    <property type="match status" value="1"/>
</dbReference>
<evidence type="ECO:0000313" key="5">
    <source>
        <dbReference type="EMBL" id="KIM95104.1"/>
    </source>
</evidence>
<proteinExistence type="inferred from homology"/>
<dbReference type="GO" id="GO:0003712">
    <property type="term" value="F:transcription coregulator activity"/>
    <property type="evidence" value="ECO:0007669"/>
    <property type="project" value="InterPro"/>
</dbReference>
<protein>
    <recommendedName>
        <fullName evidence="4">Mediator of RNA polymerase II transcription subunit 11</fullName>
    </recommendedName>
    <alternativeName>
        <fullName evidence="4">Mediator complex subunit 11</fullName>
    </alternativeName>
</protein>
<dbReference type="GO" id="GO:0016592">
    <property type="term" value="C:mediator complex"/>
    <property type="evidence" value="ECO:0007669"/>
    <property type="project" value="InterPro"/>
</dbReference>
<dbReference type="InParanoid" id="A0A0C3GV37"/>
<keyword evidence="6" id="KW-1185">Reference proteome</keyword>
<organism evidence="5 6">
    <name type="scientific">Oidiodendron maius (strain Zn)</name>
    <dbReference type="NCBI Taxonomy" id="913774"/>
    <lineage>
        <taxon>Eukaryota</taxon>
        <taxon>Fungi</taxon>
        <taxon>Dikarya</taxon>
        <taxon>Ascomycota</taxon>
        <taxon>Pezizomycotina</taxon>
        <taxon>Leotiomycetes</taxon>
        <taxon>Leotiomycetes incertae sedis</taxon>
        <taxon>Myxotrichaceae</taxon>
        <taxon>Oidiodendron</taxon>
    </lineage>
</organism>
<reference evidence="6" key="2">
    <citation type="submission" date="2015-01" db="EMBL/GenBank/DDBJ databases">
        <title>Evolutionary Origins and Diversification of the Mycorrhizal Mutualists.</title>
        <authorList>
            <consortium name="DOE Joint Genome Institute"/>
            <consortium name="Mycorrhizal Genomics Consortium"/>
            <person name="Kohler A."/>
            <person name="Kuo A."/>
            <person name="Nagy L.G."/>
            <person name="Floudas D."/>
            <person name="Copeland A."/>
            <person name="Barry K.W."/>
            <person name="Cichocki N."/>
            <person name="Veneault-Fourrey C."/>
            <person name="LaButti K."/>
            <person name="Lindquist E.A."/>
            <person name="Lipzen A."/>
            <person name="Lundell T."/>
            <person name="Morin E."/>
            <person name="Murat C."/>
            <person name="Riley R."/>
            <person name="Ohm R."/>
            <person name="Sun H."/>
            <person name="Tunlid A."/>
            <person name="Henrissat B."/>
            <person name="Grigoriev I.V."/>
            <person name="Hibbett D.S."/>
            <person name="Martin F."/>
        </authorList>
    </citation>
    <scope>NUCLEOTIDE SEQUENCE [LARGE SCALE GENOMIC DNA]</scope>
    <source>
        <strain evidence="6">Zn</strain>
    </source>
</reference>
<dbReference type="Proteomes" id="UP000054321">
    <property type="component" value="Unassembled WGS sequence"/>
</dbReference>
<evidence type="ECO:0000256" key="2">
    <source>
        <dbReference type="ARBA" id="ARBA00008186"/>
    </source>
</evidence>
<keyword evidence="4" id="KW-0804">Transcription</keyword>
<dbReference type="HOGENOM" id="CLU_094325_0_1_1"/>
<dbReference type="Pfam" id="PF10280">
    <property type="entry name" value="Med11"/>
    <property type="match status" value="1"/>
</dbReference>
<gene>
    <name evidence="4" type="primary">MED11</name>
    <name evidence="5" type="ORF">OIDMADRAFT_106642</name>
</gene>
<keyword evidence="4" id="KW-0805">Transcription regulation</keyword>
<dbReference type="EMBL" id="KN832888">
    <property type="protein sequence ID" value="KIM95104.1"/>
    <property type="molecule type" value="Genomic_DNA"/>
</dbReference>
<evidence type="ECO:0000256" key="4">
    <source>
        <dbReference type="RuleBase" id="RU364147"/>
    </source>
</evidence>
<comment type="subcellular location">
    <subcellularLocation>
        <location evidence="1 4">Nucleus</location>
    </subcellularLocation>
</comment>
<accession>A0A0C3GV37</accession>